<keyword evidence="4" id="KW-0234">DNA repair</keyword>
<name>X0XMT3_9ZZZZ</name>
<dbReference type="HAMAP" id="MF_00031">
    <property type="entry name" value="DNA_HJ_migration_RuvA"/>
    <property type="match status" value="1"/>
</dbReference>
<evidence type="ECO:0000256" key="1">
    <source>
        <dbReference type="ARBA" id="ARBA00022490"/>
    </source>
</evidence>
<keyword evidence="3" id="KW-0238">DNA-binding</keyword>
<dbReference type="InterPro" id="IPR012340">
    <property type="entry name" value="NA-bd_OB-fold"/>
</dbReference>
<dbReference type="Gene3D" id="2.40.50.140">
    <property type="entry name" value="Nucleic acid-binding proteins"/>
    <property type="match status" value="1"/>
</dbReference>
<dbReference type="SUPFAM" id="SSF50249">
    <property type="entry name" value="Nucleic acid-binding proteins"/>
    <property type="match status" value="1"/>
</dbReference>
<evidence type="ECO:0000313" key="7">
    <source>
        <dbReference type="EMBL" id="GAG36652.1"/>
    </source>
</evidence>
<dbReference type="NCBIfam" id="TIGR00084">
    <property type="entry name" value="ruvA"/>
    <property type="match status" value="1"/>
</dbReference>
<accession>X0XMT3</accession>
<proteinExistence type="inferred from homology"/>
<dbReference type="EMBL" id="BARS01048453">
    <property type="protein sequence ID" value="GAG36652.1"/>
    <property type="molecule type" value="Genomic_DNA"/>
</dbReference>
<dbReference type="Gene3D" id="1.10.150.20">
    <property type="entry name" value="5' to 3' exonuclease, C-terminal subdomain"/>
    <property type="match status" value="1"/>
</dbReference>
<keyword evidence="1" id="KW-0963">Cytoplasm</keyword>
<evidence type="ECO:0000256" key="2">
    <source>
        <dbReference type="ARBA" id="ARBA00022763"/>
    </source>
</evidence>
<dbReference type="GO" id="GO:0009378">
    <property type="term" value="F:four-way junction helicase activity"/>
    <property type="evidence" value="ECO:0007669"/>
    <property type="project" value="InterPro"/>
</dbReference>
<dbReference type="InterPro" id="IPR011114">
    <property type="entry name" value="RuvA_C"/>
</dbReference>
<feature type="domain" description="Holliday junction DNA helicase RuvA C-terminal" evidence="6">
    <location>
        <begin position="126"/>
        <end position="165"/>
    </location>
</feature>
<evidence type="ECO:0000259" key="5">
    <source>
        <dbReference type="Pfam" id="PF01330"/>
    </source>
</evidence>
<gene>
    <name evidence="7" type="ORF">S01H1_72618</name>
</gene>
<dbReference type="InterPro" id="IPR013849">
    <property type="entry name" value="DNA_helicase_Holl-junc_RuvA_I"/>
</dbReference>
<dbReference type="GO" id="GO:0009379">
    <property type="term" value="C:Holliday junction helicase complex"/>
    <property type="evidence" value="ECO:0007669"/>
    <property type="project" value="InterPro"/>
</dbReference>
<dbReference type="GO" id="GO:0006310">
    <property type="term" value="P:DNA recombination"/>
    <property type="evidence" value="ECO:0007669"/>
    <property type="project" value="InterPro"/>
</dbReference>
<dbReference type="InterPro" id="IPR036267">
    <property type="entry name" value="RuvA_C_sf"/>
</dbReference>
<keyword evidence="2" id="KW-0227">DNA damage</keyword>
<organism evidence="7">
    <name type="scientific">marine sediment metagenome</name>
    <dbReference type="NCBI Taxonomy" id="412755"/>
    <lineage>
        <taxon>unclassified sequences</taxon>
        <taxon>metagenomes</taxon>
        <taxon>ecological metagenomes</taxon>
    </lineage>
</organism>
<comment type="caution">
    <text evidence="7">The sequence shown here is derived from an EMBL/GenBank/DDBJ whole genome shotgun (WGS) entry which is preliminary data.</text>
</comment>
<evidence type="ECO:0000256" key="4">
    <source>
        <dbReference type="ARBA" id="ARBA00023204"/>
    </source>
</evidence>
<evidence type="ECO:0000256" key="3">
    <source>
        <dbReference type="ARBA" id="ARBA00023125"/>
    </source>
</evidence>
<dbReference type="GO" id="GO:0005524">
    <property type="term" value="F:ATP binding"/>
    <property type="evidence" value="ECO:0007669"/>
    <property type="project" value="InterPro"/>
</dbReference>
<dbReference type="InterPro" id="IPR000085">
    <property type="entry name" value="RuvA"/>
</dbReference>
<dbReference type="Pfam" id="PF07499">
    <property type="entry name" value="RuvA_C"/>
    <property type="match status" value="1"/>
</dbReference>
<dbReference type="Pfam" id="PF01330">
    <property type="entry name" value="RuvA_N"/>
    <property type="match status" value="1"/>
</dbReference>
<feature type="domain" description="DNA helicase Holliday junction RuvA type" evidence="5">
    <location>
        <begin position="2"/>
        <end position="43"/>
    </location>
</feature>
<dbReference type="Pfam" id="PF14520">
    <property type="entry name" value="HHH_5"/>
    <property type="match status" value="1"/>
</dbReference>
<sequence length="171" mass="17544">MDVGGVGYLVYGPAGTVARAKVGAEISLHTHLAVREDDMTLYGFASPEERRLFQTLVAVNGVGPKAGLALLSVMNIDELSYAIASGNAAALSRAPGVGQKLASRIVLEVRGKLAPEAPAALPGEASEVVAALIGLGYTQSEATEAVAKSDLPADAPVEDKVRVALGYFARA</sequence>
<dbReference type="GO" id="GO:0003677">
    <property type="term" value="F:DNA binding"/>
    <property type="evidence" value="ECO:0007669"/>
    <property type="project" value="UniProtKB-KW"/>
</dbReference>
<dbReference type="SUPFAM" id="SSF47781">
    <property type="entry name" value="RuvA domain 2-like"/>
    <property type="match status" value="1"/>
</dbReference>
<evidence type="ECO:0008006" key="8">
    <source>
        <dbReference type="Google" id="ProtNLM"/>
    </source>
</evidence>
<dbReference type="Gene3D" id="1.10.8.10">
    <property type="entry name" value="DNA helicase RuvA subunit, C-terminal domain"/>
    <property type="match status" value="1"/>
</dbReference>
<dbReference type="InterPro" id="IPR010994">
    <property type="entry name" value="RuvA_2-like"/>
</dbReference>
<reference evidence="7" key="1">
    <citation type="journal article" date="2014" name="Front. Microbiol.">
        <title>High frequency of phylogenetically diverse reductive dehalogenase-homologous genes in deep subseafloor sedimentary metagenomes.</title>
        <authorList>
            <person name="Kawai M."/>
            <person name="Futagami T."/>
            <person name="Toyoda A."/>
            <person name="Takaki Y."/>
            <person name="Nishi S."/>
            <person name="Hori S."/>
            <person name="Arai W."/>
            <person name="Tsubouchi T."/>
            <person name="Morono Y."/>
            <person name="Uchiyama I."/>
            <person name="Ito T."/>
            <person name="Fujiyama A."/>
            <person name="Inagaki F."/>
            <person name="Takami H."/>
        </authorList>
    </citation>
    <scope>NUCLEOTIDE SEQUENCE</scope>
    <source>
        <strain evidence="7">Expedition CK06-06</strain>
    </source>
</reference>
<dbReference type="AlphaFoldDB" id="X0XMT3"/>
<evidence type="ECO:0000259" key="6">
    <source>
        <dbReference type="Pfam" id="PF07499"/>
    </source>
</evidence>
<protein>
    <recommendedName>
        <fullName evidence="8">DNA helicase Holliday junction RuvA type domain-containing protein</fullName>
    </recommendedName>
</protein>
<dbReference type="CDD" id="cd14332">
    <property type="entry name" value="UBA_RuvA_C"/>
    <property type="match status" value="1"/>
</dbReference>
<dbReference type="SUPFAM" id="SSF46929">
    <property type="entry name" value="DNA helicase RuvA subunit, C-terminal domain"/>
    <property type="match status" value="1"/>
</dbReference>
<dbReference type="GO" id="GO:0006281">
    <property type="term" value="P:DNA repair"/>
    <property type="evidence" value="ECO:0007669"/>
    <property type="project" value="UniProtKB-KW"/>
</dbReference>